<evidence type="ECO:0000256" key="2">
    <source>
        <dbReference type="PROSITE-ProRule" id="PRU00235"/>
    </source>
</evidence>
<feature type="repeat" description="RCC1" evidence="2">
    <location>
        <begin position="278"/>
        <end position="343"/>
    </location>
</feature>
<comment type="caution">
    <text evidence="5">The sequence shown here is derived from an EMBL/GenBank/DDBJ whole genome shotgun (WGS) entry which is preliminary data.</text>
</comment>
<feature type="compositionally biased region" description="Basic and acidic residues" evidence="3">
    <location>
        <begin position="1087"/>
        <end position="1096"/>
    </location>
</feature>
<dbReference type="EMBL" id="CAEFZW010000002">
    <property type="protein sequence ID" value="CAB4252663.1"/>
    <property type="molecule type" value="Genomic_DNA"/>
</dbReference>
<dbReference type="PANTHER" id="PTHR22872:SF2">
    <property type="entry name" value="INHIBITOR OF BRUTON TYROSINE KINASE"/>
    <property type="match status" value="1"/>
</dbReference>
<dbReference type="InterPro" id="IPR000210">
    <property type="entry name" value="BTB/POZ_dom"/>
</dbReference>
<dbReference type="CDD" id="cd18186">
    <property type="entry name" value="BTB_POZ_ZBTB_KLHL-like"/>
    <property type="match status" value="1"/>
</dbReference>
<feature type="compositionally biased region" description="Basic residues" evidence="3">
    <location>
        <begin position="1152"/>
        <end position="1161"/>
    </location>
</feature>
<dbReference type="SUPFAM" id="SSF50985">
    <property type="entry name" value="RCC1/BLIP-II"/>
    <property type="match status" value="1"/>
</dbReference>
<accession>A0A8H2VCE4</accession>
<dbReference type="PROSITE" id="PS50012">
    <property type="entry name" value="RCC1_3"/>
    <property type="match status" value="2"/>
</dbReference>
<dbReference type="InterPro" id="IPR000408">
    <property type="entry name" value="Reg_chr_condens"/>
</dbReference>
<feature type="domain" description="BTB" evidence="4">
    <location>
        <begin position="774"/>
        <end position="837"/>
    </location>
</feature>
<feature type="region of interest" description="Disordered" evidence="3">
    <location>
        <begin position="1150"/>
        <end position="1179"/>
    </location>
</feature>
<evidence type="ECO:0000259" key="4">
    <source>
        <dbReference type="PROSITE" id="PS50097"/>
    </source>
</evidence>
<evidence type="ECO:0000313" key="5">
    <source>
        <dbReference type="EMBL" id="CAB4252663.1"/>
    </source>
</evidence>
<gene>
    <name evidence="5" type="ORF">KABA2_02S01518</name>
</gene>
<dbReference type="InterPro" id="IPR011333">
    <property type="entry name" value="SKP1/BTB/POZ_sf"/>
</dbReference>
<dbReference type="RefSeq" id="XP_041404701.1">
    <property type="nucleotide sequence ID" value="XM_041548767.1"/>
</dbReference>
<dbReference type="GeneID" id="64855796"/>
<dbReference type="PANTHER" id="PTHR22872">
    <property type="entry name" value="BTK-BINDING PROTEIN-RELATED"/>
    <property type="match status" value="1"/>
</dbReference>
<organism evidence="5 6">
    <name type="scientific">Maudiozyma barnettii</name>
    <dbReference type="NCBI Taxonomy" id="61262"/>
    <lineage>
        <taxon>Eukaryota</taxon>
        <taxon>Fungi</taxon>
        <taxon>Dikarya</taxon>
        <taxon>Ascomycota</taxon>
        <taxon>Saccharomycotina</taxon>
        <taxon>Saccharomycetes</taxon>
        <taxon>Saccharomycetales</taxon>
        <taxon>Saccharomycetaceae</taxon>
        <taxon>Maudiozyma</taxon>
    </lineage>
</organism>
<proteinExistence type="predicted"/>
<keyword evidence="1" id="KW-0677">Repeat</keyword>
<dbReference type="Pfam" id="PF00415">
    <property type="entry name" value="RCC1"/>
    <property type="match status" value="1"/>
</dbReference>
<sequence>MPSKKYNDKYLTRRDIFGRDYSCILSSLPNVEHYNEINPYSNDLENGYTPLHITLKQNQLKKAFKIYKIWKTEKSFPSNKQNSHILDEKDREGLSPIDLYNLQFQNNINHFPKLFKYTYPHEPNESFLEWEQTKENFSFDLKSNMMALPKSIKDEEYLKEQRGSHVLTLGSNTNYQLGTGNKDDRQNFFQMHINQLNGMVYPPSKNKFKDIKMTKYHCIVRTTDDMVYSCGNSTRGRLGNGSTEKPSFLFSKILDLDVCGIQSLQTSDSHSVLLDGDGNVFTWGWNAFNQLCYTTTNTPSKKHDEKNMDTLNSSIPRKVHFFEGKNVSKIACSPIHTCVLTTTNMLYIWGLNVGQMGNTKLSHINPDAEYMGELGHIMMKPIVVNLSHLEIEQIVATEFVTFCRCKGNTLVVLADHTMKTFKLSVPHAKNYKEIDTFNHFAHRGISNDVIDIKCSNPYGNHLCVRFSCGRVGMISSKNDSVNRWAKLPNNLPISLYWNPNRTMHNCLDFDVGSNGGLIICTYGGEIFMTNSITERFTKMHSSKLITGRAVSVSCDSSFDSFAIIKDEFNSTGLSLDVNDVRSSFKQYSPLNIVKGIPYESIIHGSYYNEDDSIIEDTSKEIISEHIIHNKSKQYAFDVEFFSDSEPTGIWGCHKIILNNRCNTLLKYLKETGTFNIKDGILIFKLQNKFSDKVWRISVSTSIDSVFLNEASWSIIHMLYTDEHPKNQQIARLATYIIEDSIHKLDIASTIHNLWDVCLDSSTSIESKNSILSKPDVLIRLKDGDIIRAHSIVISSRSIFFNIALNNNFKHEILSGHMSVELPHISKFLFEPILKYLYGFPFESIFDVDTLNESFSETLNFFFELLTFTEELSLIPLKIYIESVLSQYINGSTVIPTLLHAVNSNASILKANCYIFLSLHIGILFCKENLELIDDYFDDHIWNSLENQLIQFKVDSIISTSHKTWYNMKEINWVEMFKCNIAKFNAVFIHGSQQFEPLFDQRPESTNGRRRSSTRRSSSSRKNSIRRSSVYKESRQSSNGSFSDASQFPIVLKNPWGSTTTLGSQNSNAIEDDPSDFVEVVRKSKRKSVVDKNRKNSEPLSTGLSLPPTEIVINPDVSGPSNSLPSLLSNKMIDNKIEKEDASIKITGTFKKNTQKQRRKEFSHHTLDYKEPDNKPVWKKSVTVNNNSSKRNESNGSEKLPSLFNAAVSEIKSAPKRSKRKNTHKEHEKTLYAEFVSTGNGGGIKPYMVSTKQQANEISSVFGDKSGEVVSSLEEQIAALEFEKWFAQESAKVQKTLKRKDSAGSDIKILYRDTENMPTLNGNPNGTSSKRKIRGNFRKRDGKSLAEIL</sequence>
<name>A0A8H2VCE4_9SACH</name>
<dbReference type="Gene3D" id="3.30.710.10">
    <property type="entry name" value="Potassium Channel Kv1.1, Chain A"/>
    <property type="match status" value="1"/>
</dbReference>
<dbReference type="InterPro" id="IPR051625">
    <property type="entry name" value="Signaling_Regulatory_Domain"/>
</dbReference>
<feature type="region of interest" description="Disordered" evidence="3">
    <location>
        <begin position="1083"/>
        <end position="1102"/>
    </location>
</feature>
<evidence type="ECO:0000256" key="1">
    <source>
        <dbReference type="ARBA" id="ARBA00022737"/>
    </source>
</evidence>
<dbReference type="Gene3D" id="2.130.10.30">
    <property type="entry name" value="Regulator of chromosome condensation 1/beta-lactamase-inhibitor protein II"/>
    <property type="match status" value="1"/>
</dbReference>
<dbReference type="InterPro" id="IPR009091">
    <property type="entry name" value="RCC1/BLIP-II"/>
</dbReference>
<dbReference type="SUPFAM" id="SSF54695">
    <property type="entry name" value="POZ domain"/>
    <property type="match status" value="1"/>
</dbReference>
<dbReference type="Proteomes" id="UP000644660">
    <property type="component" value="Unassembled WGS sequence"/>
</dbReference>
<feature type="region of interest" description="Disordered" evidence="3">
    <location>
        <begin position="998"/>
        <end position="1043"/>
    </location>
</feature>
<evidence type="ECO:0000256" key="3">
    <source>
        <dbReference type="SAM" id="MobiDB-lite"/>
    </source>
</evidence>
<dbReference type="Pfam" id="PF00651">
    <property type="entry name" value="BTB"/>
    <property type="match status" value="1"/>
</dbReference>
<feature type="repeat" description="RCC1" evidence="2">
    <location>
        <begin position="225"/>
        <end position="277"/>
    </location>
</feature>
<reference evidence="5 6" key="1">
    <citation type="submission" date="2020-05" db="EMBL/GenBank/DDBJ databases">
        <authorList>
            <person name="Casaregola S."/>
            <person name="Devillers H."/>
            <person name="Grondin C."/>
        </authorList>
    </citation>
    <scope>NUCLEOTIDE SEQUENCE [LARGE SCALE GENOMIC DNA]</scope>
    <source>
        <strain evidence="5 6">CLIB 1767</strain>
    </source>
</reference>
<feature type="compositionally biased region" description="Low complexity" evidence="3">
    <location>
        <begin position="1014"/>
        <end position="1027"/>
    </location>
</feature>
<feature type="compositionally biased region" description="Basic and acidic residues" evidence="3">
    <location>
        <begin position="1162"/>
        <end position="1175"/>
    </location>
</feature>
<dbReference type="OrthoDB" id="1893551at2759"/>
<keyword evidence="6" id="KW-1185">Reference proteome</keyword>
<protein>
    <recommendedName>
        <fullName evidence="4">BTB domain-containing protein</fullName>
    </recommendedName>
</protein>
<dbReference type="PROSITE" id="PS50097">
    <property type="entry name" value="BTB"/>
    <property type="match status" value="1"/>
</dbReference>
<evidence type="ECO:0000313" key="6">
    <source>
        <dbReference type="Proteomes" id="UP000644660"/>
    </source>
</evidence>